<dbReference type="EC" id="2.3.2.27" evidence="4"/>
<dbReference type="PANTHER" id="PTHR45877">
    <property type="entry name" value="E3 UBIQUITIN-PROTEIN LIGASE SIAH2"/>
    <property type="match status" value="1"/>
</dbReference>
<protein>
    <recommendedName>
        <fullName evidence="4">RING-type E3 ubiquitin transferase</fullName>
        <ecNumber evidence="4">2.3.2.27</ecNumber>
    </recommendedName>
</protein>
<dbReference type="Pfam" id="PF21362">
    <property type="entry name" value="Sina_RING"/>
    <property type="match status" value="1"/>
</dbReference>
<dbReference type="Proteomes" id="UP001154078">
    <property type="component" value="Chromosome 5"/>
</dbReference>
<dbReference type="GO" id="GO:0031624">
    <property type="term" value="F:ubiquitin conjugating enzyme binding"/>
    <property type="evidence" value="ECO:0007669"/>
    <property type="project" value="TreeGrafter"/>
</dbReference>
<sequence length="492" mass="57107">MENEVLINFTNTLLKEKIFNCQICDEICTSRIFLVVGKGNVCSKCHDEICQEEIKSRSELNHALFFVLTQLILPCKYESKGCVKKLTCKNFSNHINSCEFKTKSCPMMNYEGCKWNGTNQEIFDHLATDHNKHVIKSQNNIFKVETNLSESFSIKLLNADHNKCLLKTSIIDNKFYYALNPIEQFEDNVEYNVTHKSKEIELFTKTFTKTVGTLTKLNSIYNESNLNNNPNATGVDIELLKNLADENNTIINEYNLNPKDIDENTLKLLECPVCMNVFRPPIYLCNNGHSICILCHDEVQQCPTCQSQWIKARNYLIEGLTTKFRYPCRYNKLGCKEYDIESEITKHEQLCSMQTYKCPMECPETGTYEFILKHLKKVHGNKQITNEPKSTLNSALLIYWTIFDSKIFKITYYRNTSNKYNFNWNAELVCSKDLCSYFYEVSIEYNHGWLLQKKSCCLKEGTLDLTRSSPVGYYNKNVNDINFNVSIIKSLL</sequence>
<keyword evidence="7 10" id="KW-0863">Zinc-finger</keyword>
<dbReference type="PANTHER" id="PTHR45877:SF2">
    <property type="entry name" value="E3 UBIQUITIN-PROTEIN LIGASE SINA-RELATED"/>
    <property type="match status" value="1"/>
</dbReference>
<dbReference type="SUPFAM" id="SSF57850">
    <property type="entry name" value="RING/U-box"/>
    <property type="match status" value="1"/>
</dbReference>
<evidence type="ECO:0000256" key="9">
    <source>
        <dbReference type="ARBA" id="ARBA00022833"/>
    </source>
</evidence>
<comment type="similarity">
    <text evidence="3">Belongs to the SINA (Seven in absentia) family.</text>
</comment>
<dbReference type="SUPFAM" id="SSF49599">
    <property type="entry name" value="TRAF domain-like"/>
    <property type="match status" value="2"/>
</dbReference>
<evidence type="ECO:0000256" key="4">
    <source>
        <dbReference type="ARBA" id="ARBA00012483"/>
    </source>
</evidence>
<evidence type="ECO:0000313" key="14">
    <source>
        <dbReference type="Proteomes" id="UP001154078"/>
    </source>
</evidence>
<dbReference type="GO" id="GO:0008270">
    <property type="term" value="F:zinc ion binding"/>
    <property type="evidence" value="ECO:0007669"/>
    <property type="project" value="UniProtKB-KW"/>
</dbReference>
<keyword evidence="6" id="KW-0479">Metal-binding</keyword>
<dbReference type="InterPro" id="IPR001841">
    <property type="entry name" value="Znf_RING"/>
</dbReference>
<dbReference type="Gene3D" id="3.30.40.10">
    <property type="entry name" value="Zinc/RING finger domain, C3HC4 (zinc finger)"/>
    <property type="match status" value="3"/>
</dbReference>
<dbReference type="GO" id="GO:0043161">
    <property type="term" value="P:proteasome-mediated ubiquitin-dependent protein catabolic process"/>
    <property type="evidence" value="ECO:0007669"/>
    <property type="project" value="TreeGrafter"/>
</dbReference>
<keyword evidence="8" id="KW-0833">Ubl conjugation pathway</keyword>
<dbReference type="OrthoDB" id="4788989at2759"/>
<dbReference type="EMBL" id="OV121136">
    <property type="protein sequence ID" value="CAH0556727.1"/>
    <property type="molecule type" value="Genomic_DNA"/>
</dbReference>
<evidence type="ECO:0000256" key="3">
    <source>
        <dbReference type="ARBA" id="ARBA00009119"/>
    </source>
</evidence>
<proteinExistence type="inferred from homology"/>
<name>A0A9P0FJ86_BRAAE</name>
<dbReference type="GO" id="GO:0061630">
    <property type="term" value="F:ubiquitin protein ligase activity"/>
    <property type="evidence" value="ECO:0007669"/>
    <property type="project" value="UniProtKB-EC"/>
</dbReference>
<reference evidence="13" key="1">
    <citation type="submission" date="2021-12" db="EMBL/GenBank/DDBJ databases">
        <authorList>
            <person name="King R."/>
        </authorList>
    </citation>
    <scope>NUCLEOTIDE SEQUENCE</scope>
</reference>
<evidence type="ECO:0000256" key="6">
    <source>
        <dbReference type="ARBA" id="ARBA00022723"/>
    </source>
</evidence>
<evidence type="ECO:0000256" key="5">
    <source>
        <dbReference type="ARBA" id="ARBA00022679"/>
    </source>
</evidence>
<accession>A0A9P0FJ86</accession>
<evidence type="ECO:0000259" key="11">
    <source>
        <dbReference type="PROSITE" id="PS50089"/>
    </source>
</evidence>
<dbReference type="PROSITE" id="PS50089">
    <property type="entry name" value="ZF_RING_2"/>
    <property type="match status" value="1"/>
</dbReference>
<evidence type="ECO:0000313" key="13">
    <source>
        <dbReference type="EMBL" id="CAH0556727.1"/>
    </source>
</evidence>
<dbReference type="InterPro" id="IPR004162">
    <property type="entry name" value="SINA-like_animal"/>
</dbReference>
<feature type="domain" description="SIAH-type" evidence="12">
    <location>
        <begin position="323"/>
        <end position="380"/>
    </location>
</feature>
<comment type="pathway">
    <text evidence="2">Protein modification; protein ubiquitination.</text>
</comment>
<keyword evidence="9" id="KW-0862">Zinc</keyword>
<dbReference type="FunFam" id="3.30.40.10:FF:000041">
    <property type="entry name" value="E3 ubiquitin-protein ligase SINAT3"/>
    <property type="match status" value="2"/>
</dbReference>
<gene>
    <name evidence="13" type="ORF">MELIAE_LOCUS7612</name>
</gene>
<keyword evidence="14" id="KW-1185">Reference proteome</keyword>
<dbReference type="Pfam" id="PF21361">
    <property type="entry name" value="Sina_ZnF"/>
    <property type="match status" value="2"/>
</dbReference>
<dbReference type="InterPro" id="IPR013010">
    <property type="entry name" value="Znf_SIAH"/>
</dbReference>
<evidence type="ECO:0000259" key="12">
    <source>
        <dbReference type="PROSITE" id="PS51081"/>
    </source>
</evidence>
<evidence type="ECO:0000256" key="1">
    <source>
        <dbReference type="ARBA" id="ARBA00000900"/>
    </source>
</evidence>
<evidence type="ECO:0000256" key="7">
    <source>
        <dbReference type="ARBA" id="ARBA00022771"/>
    </source>
</evidence>
<dbReference type="AlphaFoldDB" id="A0A9P0FJ86"/>
<feature type="domain" description="SIAH-type" evidence="12">
    <location>
        <begin position="70"/>
        <end position="131"/>
    </location>
</feature>
<dbReference type="GO" id="GO:0005737">
    <property type="term" value="C:cytoplasm"/>
    <property type="evidence" value="ECO:0007669"/>
    <property type="project" value="TreeGrafter"/>
</dbReference>
<dbReference type="InterPro" id="IPR013083">
    <property type="entry name" value="Znf_RING/FYVE/PHD"/>
</dbReference>
<evidence type="ECO:0000256" key="8">
    <source>
        <dbReference type="ARBA" id="ARBA00022786"/>
    </source>
</evidence>
<evidence type="ECO:0000256" key="10">
    <source>
        <dbReference type="PROSITE-ProRule" id="PRU00455"/>
    </source>
</evidence>
<keyword evidence="5" id="KW-0808">Transferase</keyword>
<evidence type="ECO:0000256" key="2">
    <source>
        <dbReference type="ARBA" id="ARBA00004906"/>
    </source>
</evidence>
<comment type="catalytic activity">
    <reaction evidence="1">
        <text>S-ubiquitinyl-[E2 ubiquitin-conjugating enzyme]-L-cysteine + [acceptor protein]-L-lysine = [E2 ubiquitin-conjugating enzyme]-L-cysteine + N(6)-ubiquitinyl-[acceptor protein]-L-lysine.</text>
        <dbReference type="EC" id="2.3.2.27"/>
    </reaction>
</comment>
<organism evidence="13 14">
    <name type="scientific">Brassicogethes aeneus</name>
    <name type="common">Rape pollen beetle</name>
    <name type="synonym">Meligethes aeneus</name>
    <dbReference type="NCBI Taxonomy" id="1431903"/>
    <lineage>
        <taxon>Eukaryota</taxon>
        <taxon>Metazoa</taxon>
        <taxon>Ecdysozoa</taxon>
        <taxon>Arthropoda</taxon>
        <taxon>Hexapoda</taxon>
        <taxon>Insecta</taxon>
        <taxon>Pterygota</taxon>
        <taxon>Neoptera</taxon>
        <taxon>Endopterygota</taxon>
        <taxon>Coleoptera</taxon>
        <taxon>Polyphaga</taxon>
        <taxon>Cucujiformia</taxon>
        <taxon>Nitidulidae</taxon>
        <taxon>Meligethinae</taxon>
        <taxon>Brassicogethes</taxon>
    </lineage>
</organism>
<dbReference type="InterPro" id="IPR049548">
    <property type="entry name" value="Sina-like_RING"/>
</dbReference>
<dbReference type="PROSITE" id="PS51081">
    <property type="entry name" value="ZF_SIAH"/>
    <property type="match status" value="2"/>
</dbReference>
<feature type="domain" description="RING-type" evidence="11">
    <location>
        <begin position="271"/>
        <end position="306"/>
    </location>
</feature>